<evidence type="ECO:0000313" key="7">
    <source>
        <dbReference type="EMBL" id="NWZ35989.1"/>
    </source>
</evidence>
<accession>A0A7K7LZI9</accession>
<evidence type="ECO:0000256" key="2">
    <source>
        <dbReference type="ARBA" id="ARBA00022525"/>
    </source>
</evidence>
<dbReference type="GO" id="GO:0005576">
    <property type="term" value="C:extracellular region"/>
    <property type="evidence" value="ECO:0007669"/>
    <property type="project" value="UniProtKB-SubCell"/>
</dbReference>
<protein>
    <submittedName>
        <fullName evidence="7">MUC5A protein</fullName>
    </submittedName>
</protein>
<dbReference type="AlphaFoldDB" id="A0A7K7LZI9"/>
<organism evidence="7 8">
    <name type="scientific">Brachypodius melanocephalos</name>
    <name type="common">black-headed bulbul</name>
    <dbReference type="NCBI Taxonomy" id="3235156"/>
    <lineage>
        <taxon>Eukaryota</taxon>
        <taxon>Metazoa</taxon>
        <taxon>Chordata</taxon>
        <taxon>Craniata</taxon>
        <taxon>Vertebrata</taxon>
        <taxon>Euteleostomi</taxon>
        <taxon>Archelosauria</taxon>
        <taxon>Archosauria</taxon>
        <taxon>Dinosauria</taxon>
        <taxon>Saurischia</taxon>
        <taxon>Theropoda</taxon>
        <taxon>Coelurosauria</taxon>
        <taxon>Aves</taxon>
        <taxon>Neognathae</taxon>
        <taxon>Neoaves</taxon>
        <taxon>Telluraves</taxon>
        <taxon>Australaves</taxon>
        <taxon>Passeriformes</taxon>
        <taxon>Sylvioidea</taxon>
        <taxon>Pycnonotidae</taxon>
        <taxon>Brachypodius</taxon>
    </lineage>
</organism>
<evidence type="ECO:0000256" key="3">
    <source>
        <dbReference type="ARBA" id="ARBA00022729"/>
    </source>
</evidence>
<feature type="non-terminal residue" evidence="7">
    <location>
        <position position="186"/>
    </location>
</feature>
<dbReference type="EMBL" id="VZSR01000520">
    <property type="protein sequence ID" value="NWZ35989.1"/>
    <property type="molecule type" value="Genomic_DNA"/>
</dbReference>
<sequence length="186" mass="19770">CHLPACECIWSDWIDMTYPDASDKNSGDYETFENIWKNYPSWECAKVENISCRAEKFPNTPIADLGQKVQCDVNVGLICNNKDQLLGGIIPMPVCLNYEISVCCTPNKPECLPPPSTTSTTASTASPTTSSVTPPVSTTAPMPPTGETPSSTITTPTTTTVPPSTTTTSGSTSQTTTTVPVSTTPI</sequence>
<evidence type="ECO:0000256" key="5">
    <source>
        <dbReference type="SAM" id="MobiDB-lite"/>
    </source>
</evidence>
<keyword evidence="3" id="KW-0732">Signal</keyword>
<evidence type="ECO:0000256" key="1">
    <source>
        <dbReference type="ARBA" id="ARBA00004613"/>
    </source>
</evidence>
<gene>
    <name evidence="7" type="primary">Muc5ac</name>
    <name evidence="7" type="ORF">BRAATR_R14219</name>
</gene>
<evidence type="ECO:0000259" key="6">
    <source>
        <dbReference type="Pfam" id="PF13330"/>
    </source>
</evidence>
<dbReference type="InterPro" id="IPR025155">
    <property type="entry name" value="WxxW_domain"/>
</dbReference>
<keyword evidence="4" id="KW-0325">Glycoprotein</keyword>
<feature type="non-terminal residue" evidence="7">
    <location>
        <position position="1"/>
    </location>
</feature>
<keyword evidence="8" id="KW-1185">Reference proteome</keyword>
<dbReference type="Pfam" id="PF13330">
    <property type="entry name" value="Mucin2_WxxW"/>
    <property type="match status" value="1"/>
</dbReference>
<feature type="domain" description="WxxW" evidence="6">
    <location>
        <begin position="10"/>
        <end position="104"/>
    </location>
</feature>
<comment type="subcellular location">
    <subcellularLocation>
        <location evidence="1">Secreted</location>
    </subcellularLocation>
</comment>
<evidence type="ECO:0000313" key="8">
    <source>
        <dbReference type="Proteomes" id="UP000540762"/>
    </source>
</evidence>
<name>A0A7K7LZI9_9PASS</name>
<comment type="caution">
    <text evidence="7">The sequence shown here is derived from an EMBL/GenBank/DDBJ whole genome shotgun (WGS) entry which is preliminary data.</text>
</comment>
<feature type="region of interest" description="Disordered" evidence="5">
    <location>
        <begin position="114"/>
        <end position="186"/>
    </location>
</feature>
<reference evidence="7 8" key="1">
    <citation type="submission" date="2019-09" db="EMBL/GenBank/DDBJ databases">
        <title>Bird 10,000 Genomes (B10K) Project - Family phase.</title>
        <authorList>
            <person name="Zhang G."/>
        </authorList>
    </citation>
    <scope>NUCLEOTIDE SEQUENCE [LARGE SCALE GENOMIC DNA]</scope>
    <source>
        <strain evidence="7">OUT-0037</strain>
        <tissue evidence="7">Liver</tissue>
    </source>
</reference>
<evidence type="ECO:0000256" key="4">
    <source>
        <dbReference type="ARBA" id="ARBA00023180"/>
    </source>
</evidence>
<dbReference type="Proteomes" id="UP000540762">
    <property type="component" value="Unassembled WGS sequence"/>
</dbReference>
<keyword evidence="2" id="KW-0964">Secreted</keyword>
<feature type="compositionally biased region" description="Low complexity" evidence="5">
    <location>
        <begin position="147"/>
        <end position="186"/>
    </location>
</feature>
<proteinExistence type="predicted"/>
<feature type="compositionally biased region" description="Low complexity" evidence="5">
    <location>
        <begin position="117"/>
        <end position="140"/>
    </location>
</feature>